<feature type="domain" description="CS" evidence="7">
    <location>
        <begin position="590"/>
        <end position="678"/>
    </location>
</feature>
<protein>
    <recommendedName>
        <fullName evidence="3">Protein SHQ1 homolog</fullName>
    </recommendedName>
</protein>
<dbReference type="GO" id="GO:0000381">
    <property type="term" value="P:regulation of alternative mRNA splicing, via spliceosome"/>
    <property type="evidence" value="ECO:0007669"/>
    <property type="project" value="InterPro"/>
</dbReference>
<dbReference type="GO" id="GO:0000493">
    <property type="term" value="P:box H/ACA snoRNP assembly"/>
    <property type="evidence" value="ECO:0007669"/>
    <property type="project" value="InterPro"/>
</dbReference>
<feature type="compositionally biased region" description="Basic residues" evidence="6">
    <location>
        <begin position="459"/>
        <end position="468"/>
    </location>
</feature>
<reference evidence="8 9" key="1">
    <citation type="journal article" date="2019" name="Philos. Trans. R. Soc. Lond., B, Biol. Sci.">
        <title>Ant behaviour and brain gene expression of defending hosts depend on the ecological success of the intruding social parasite.</title>
        <authorList>
            <person name="Kaur R."/>
            <person name="Stoldt M."/>
            <person name="Jongepier E."/>
            <person name="Feldmeyer B."/>
            <person name="Menzel F."/>
            <person name="Bornberg-Bauer E."/>
            <person name="Foitzik S."/>
        </authorList>
    </citation>
    <scope>NUCLEOTIDE SEQUENCE [LARGE SCALE GENOMIC DNA]</scope>
    <source>
        <tissue evidence="8">Whole body</tissue>
    </source>
</reference>
<keyword evidence="4 5" id="KW-0175">Coiled coil</keyword>
<feature type="compositionally biased region" description="Basic and acidic residues" evidence="6">
    <location>
        <begin position="408"/>
        <end position="432"/>
    </location>
</feature>
<feature type="region of interest" description="Disordered" evidence="6">
    <location>
        <begin position="947"/>
        <end position="993"/>
    </location>
</feature>
<dbReference type="GO" id="GO:0051082">
    <property type="term" value="F:unfolded protein binding"/>
    <property type="evidence" value="ECO:0007669"/>
    <property type="project" value="TreeGrafter"/>
</dbReference>
<dbReference type="PROSITE" id="PS51203">
    <property type="entry name" value="CS"/>
    <property type="match status" value="1"/>
</dbReference>
<dbReference type="Pfam" id="PF04925">
    <property type="entry name" value="SHQ1"/>
    <property type="match status" value="1"/>
</dbReference>
<dbReference type="PANTHER" id="PTHR12967:SF0">
    <property type="entry name" value="PROTEIN SHQ1 HOMOLOG"/>
    <property type="match status" value="1"/>
</dbReference>
<dbReference type="CDD" id="cd06463">
    <property type="entry name" value="p23_like"/>
    <property type="match status" value="1"/>
</dbReference>
<evidence type="ECO:0000256" key="2">
    <source>
        <dbReference type="ARBA" id="ARBA00010126"/>
    </source>
</evidence>
<dbReference type="STRING" id="300112.A0A4S2L0X6"/>
<dbReference type="Gene3D" id="2.60.40.790">
    <property type="match status" value="1"/>
</dbReference>
<feature type="compositionally biased region" description="Basic and acidic residues" evidence="6">
    <location>
        <begin position="297"/>
        <end position="315"/>
    </location>
</feature>
<dbReference type="InterPro" id="IPR039742">
    <property type="entry name" value="Shq1"/>
</dbReference>
<evidence type="ECO:0000313" key="9">
    <source>
        <dbReference type="Proteomes" id="UP000310200"/>
    </source>
</evidence>
<evidence type="ECO:0000256" key="1">
    <source>
        <dbReference type="ARBA" id="ARBA00005607"/>
    </source>
</evidence>
<organism evidence="8 9">
    <name type="scientific">Temnothorax longispinosus</name>
    <dbReference type="NCBI Taxonomy" id="300112"/>
    <lineage>
        <taxon>Eukaryota</taxon>
        <taxon>Metazoa</taxon>
        <taxon>Ecdysozoa</taxon>
        <taxon>Arthropoda</taxon>
        <taxon>Hexapoda</taxon>
        <taxon>Insecta</taxon>
        <taxon>Pterygota</taxon>
        <taxon>Neoptera</taxon>
        <taxon>Endopterygota</taxon>
        <taxon>Hymenoptera</taxon>
        <taxon>Apocrita</taxon>
        <taxon>Aculeata</taxon>
        <taxon>Formicoidea</taxon>
        <taxon>Formicidae</taxon>
        <taxon>Myrmicinae</taxon>
        <taxon>Temnothorax</taxon>
    </lineage>
</organism>
<comment type="similarity">
    <text evidence="1">Belongs to the SHQ1 family.</text>
</comment>
<evidence type="ECO:0000313" key="8">
    <source>
        <dbReference type="EMBL" id="TGZ54078.1"/>
    </source>
</evidence>
<feature type="region of interest" description="Disordered" evidence="6">
    <location>
        <begin position="205"/>
        <end position="254"/>
    </location>
</feature>
<dbReference type="InterPro" id="IPR008978">
    <property type="entry name" value="HSP20-like_chaperone"/>
</dbReference>
<dbReference type="Pfam" id="PF09745">
    <property type="entry name" value="NSRP1_N"/>
    <property type="match status" value="1"/>
</dbReference>
<comment type="similarity">
    <text evidence="2">Belongs to the NSRP1 family.</text>
</comment>
<dbReference type="InterPro" id="IPR048696">
    <property type="entry name" value="SHQ1-like_CS"/>
</dbReference>
<feature type="compositionally biased region" description="Low complexity" evidence="6">
    <location>
        <begin position="954"/>
        <end position="983"/>
    </location>
</feature>
<dbReference type="Pfam" id="PF21413">
    <property type="entry name" value="SHQ1-like_CS"/>
    <property type="match status" value="1"/>
</dbReference>
<feature type="region of interest" description="Disordered" evidence="6">
    <location>
        <begin position="297"/>
        <end position="316"/>
    </location>
</feature>
<evidence type="ECO:0000256" key="5">
    <source>
        <dbReference type="SAM" id="Coils"/>
    </source>
</evidence>
<proteinExistence type="inferred from homology"/>
<dbReference type="InterPro" id="IPR018612">
    <property type="entry name" value="NSRP1_N"/>
</dbReference>
<dbReference type="AlphaFoldDB" id="A0A4S2L0X6"/>
<feature type="coiled-coil region" evidence="5">
    <location>
        <begin position="322"/>
        <end position="349"/>
    </location>
</feature>
<keyword evidence="9" id="KW-1185">Reference proteome</keyword>
<dbReference type="InterPro" id="IPR007052">
    <property type="entry name" value="CS_dom"/>
</dbReference>
<dbReference type="GO" id="GO:0005654">
    <property type="term" value="C:nucleoplasm"/>
    <property type="evidence" value="ECO:0007669"/>
    <property type="project" value="TreeGrafter"/>
</dbReference>
<comment type="caution">
    <text evidence="8">The sequence shown here is derived from an EMBL/GenBank/DDBJ whole genome shotgun (WGS) entry which is preliminary data.</text>
</comment>
<dbReference type="EMBL" id="QBLH01000831">
    <property type="protein sequence ID" value="TGZ54078.1"/>
    <property type="molecule type" value="Genomic_DNA"/>
</dbReference>
<gene>
    <name evidence="8" type="ORF">DBV15_00328</name>
</gene>
<dbReference type="Proteomes" id="UP000310200">
    <property type="component" value="Unassembled WGS sequence"/>
</dbReference>
<feature type="compositionally biased region" description="Basic and acidic residues" evidence="6">
    <location>
        <begin position="528"/>
        <end position="566"/>
    </location>
</feature>
<name>A0A4S2L0X6_9HYME</name>
<evidence type="ECO:0000259" key="7">
    <source>
        <dbReference type="PROSITE" id="PS51203"/>
    </source>
</evidence>
<sequence>MRQLYDISATVTCPHIEIYISIVPDTIEWVLAVLCISHGTCKTQIIWIAGNYSTTVKIAGEHKRLVCDPSHHSHRFVLATVQNGDAFPELAEPSVELIGEVPIQVDNDEQLPAHDLVAVHIGDELDHGLAEAAPADILRDLEDEEVPALHRLPDGEHPREVRISLRQGIEQSSQVLVVRVGRGDVVAVPRSVLLVGGVQRVAVRQGDRGANEREDDDTATYGLILPKKQQQSTAPKLGNIFGDDNASDEDDGPDWVRKTLKAESEKNRMKKQTKLDIQKALKEDPTIYQYDEVYDDLERGKGQPDSASRQKEQKSKYIQKLLKTAERRKKEQEHRIERMVQKEREAEGEMFADKESFVTSAYRAKLEEFKKMDEEEAKMNRLEAIGDVTKQRDMSGFYRHLYQQTVEYKGETNEDGDDKAKEESTERRERKTSTSSANEESITADKRTNETEESQRIVTKSKKLRQYRQRVVETYESDSETETSKEELKKDQTVVSLDKEADKAEEQGPEEKKQKLNKTHGNTIENIGDTKDRDASVKDTETPQDNVTRENEKVESKEKPVEKKDRSSIWEKRTVGPVFEAALQRKGNAMLTPRFEITQTDEEVTIIVHAPYANIKDAEASVDGTDFRFYSTPYYLRLQLPGEIEENDSSSGAYDCEKGDFTLRFSKVNKGEHFENLEMITTLLAPSKNKSTVIPNIEVIGNVVYNYMYVITGNPSAASADMNNAVDGSGNNWFSPQDNFVETEAILLNSPKYGFANKISGSLTAFEAAWIKEIIDLPAPDATPEVERKTLREQRELSDFSEEHYMADLVQPECKPYITYTAEWDTLQKDQVAFSEAESDLLKELPNKEYLLSSEDVQKLCLNVVDILYASCYNHRTTLGENTTESSWTINKLSSTLCWFQINPNKANMGLDLIELEVATYSVQEEDFVIENTIHKMTNNVEQMSLNGSTQERLSSSSSSTDSSDTDSDSNTSSSSSSSSSSLDSDDLDDEPK</sequence>
<feature type="compositionally biased region" description="Basic and acidic residues" evidence="6">
    <location>
        <begin position="482"/>
        <end position="514"/>
    </location>
</feature>
<dbReference type="SUPFAM" id="SSF49764">
    <property type="entry name" value="HSP20-like chaperones"/>
    <property type="match status" value="1"/>
</dbReference>
<evidence type="ECO:0000256" key="6">
    <source>
        <dbReference type="SAM" id="MobiDB-lite"/>
    </source>
</evidence>
<evidence type="ECO:0000256" key="3">
    <source>
        <dbReference type="ARBA" id="ARBA00013750"/>
    </source>
</evidence>
<accession>A0A4S2L0X6</accession>
<feature type="compositionally biased region" description="Acidic residues" evidence="6">
    <location>
        <begin position="984"/>
        <end position="993"/>
    </location>
</feature>
<dbReference type="InterPro" id="IPR007009">
    <property type="entry name" value="Shq1_C"/>
</dbReference>
<dbReference type="GO" id="GO:0005737">
    <property type="term" value="C:cytoplasm"/>
    <property type="evidence" value="ECO:0007669"/>
    <property type="project" value="TreeGrafter"/>
</dbReference>
<feature type="compositionally biased region" description="Basic and acidic residues" evidence="6">
    <location>
        <begin position="443"/>
        <end position="455"/>
    </location>
</feature>
<dbReference type="PANTHER" id="PTHR12967">
    <property type="entry name" value="PROTEIN SHQ1 HOMOLOG"/>
    <property type="match status" value="1"/>
</dbReference>
<evidence type="ECO:0000256" key="4">
    <source>
        <dbReference type="ARBA" id="ARBA00023054"/>
    </source>
</evidence>
<feature type="region of interest" description="Disordered" evidence="6">
    <location>
        <begin position="406"/>
        <end position="566"/>
    </location>
</feature>